<evidence type="ECO:0000313" key="4">
    <source>
        <dbReference type="Proteomes" id="UP000277858"/>
    </source>
</evidence>
<protein>
    <submittedName>
        <fullName evidence="3">Predicted phage phi-C31 gp36 major capsid-like protein</fullName>
    </submittedName>
</protein>
<dbReference type="InterPro" id="IPR024455">
    <property type="entry name" value="Phage_capsid"/>
</dbReference>
<organism evidence="3 4">
    <name type="scientific">Acidipropionibacterium jensenii</name>
    <dbReference type="NCBI Taxonomy" id="1749"/>
    <lineage>
        <taxon>Bacteria</taxon>
        <taxon>Bacillati</taxon>
        <taxon>Actinomycetota</taxon>
        <taxon>Actinomycetes</taxon>
        <taxon>Propionibacteriales</taxon>
        <taxon>Propionibacteriaceae</taxon>
        <taxon>Acidipropionibacterium</taxon>
    </lineage>
</organism>
<dbReference type="Proteomes" id="UP000277858">
    <property type="component" value="Chromosome"/>
</dbReference>
<accession>A0A3S4V390</accession>
<evidence type="ECO:0000256" key="1">
    <source>
        <dbReference type="ARBA" id="ARBA00004328"/>
    </source>
</evidence>
<gene>
    <name evidence="3" type="ORF">NCTC13652_01955</name>
</gene>
<dbReference type="RefSeq" id="WP_126412754.1">
    <property type="nucleotide sequence ID" value="NZ_LR134473.1"/>
</dbReference>
<sequence length="278" mass="28572">MSMLTTNAKSSFLPDQIEALVVKPVIAASVAIQAVGSTAVDGNVVRVPIVDAFPTASWTDEGAEIVASDASLGEVASGFYKLAGLSIVSSELAEDSNPDILNIVGQGLSNDIAASLDKAFFGSHGKTLNMPKGLKDLTGVNKVTGALANLDVFLEAIYGAQGVGANLATFVANPADALKIAKLKESTSSNRGLVQPDPTRPGVSQVSGVPVLPSPAVTEGEIWGLPGAGRVVVAIRKGTELATSSDAMFTSDRLAIRATMRAAFLFPHEAAIQKITLS</sequence>
<keyword evidence="4" id="KW-1185">Reference proteome</keyword>
<feature type="domain" description="Phage capsid-like C-terminal" evidence="2">
    <location>
        <begin position="13"/>
        <end position="276"/>
    </location>
</feature>
<dbReference type="Pfam" id="PF05065">
    <property type="entry name" value="Phage_capsid"/>
    <property type="match status" value="1"/>
</dbReference>
<dbReference type="NCBIfam" id="TIGR01554">
    <property type="entry name" value="major_cap_HK97"/>
    <property type="match status" value="1"/>
</dbReference>
<dbReference type="Gene3D" id="3.30.2400.10">
    <property type="entry name" value="Major capsid protein gp5"/>
    <property type="match status" value="1"/>
</dbReference>
<dbReference type="Gene3D" id="3.30.2320.10">
    <property type="entry name" value="hypothetical protein PF0899 domain"/>
    <property type="match status" value="1"/>
</dbReference>
<name>A0A3S4V390_9ACTN</name>
<proteinExistence type="predicted"/>
<dbReference type="EMBL" id="LR134473">
    <property type="protein sequence ID" value="VEI03742.1"/>
    <property type="molecule type" value="Genomic_DNA"/>
</dbReference>
<evidence type="ECO:0000313" key="3">
    <source>
        <dbReference type="EMBL" id="VEI03742.1"/>
    </source>
</evidence>
<dbReference type="OrthoDB" id="9806592at2"/>
<dbReference type="InterPro" id="IPR054612">
    <property type="entry name" value="Phage_capsid-like_C"/>
</dbReference>
<dbReference type="SUPFAM" id="SSF56563">
    <property type="entry name" value="Major capsid protein gp5"/>
    <property type="match status" value="1"/>
</dbReference>
<reference evidence="3 4" key="1">
    <citation type="submission" date="2018-12" db="EMBL/GenBank/DDBJ databases">
        <authorList>
            <consortium name="Pathogen Informatics"/>
        </authorList>
    </citation>
    <scope>NUCLEOTIDE SEQUENCE [LARGE SCALE GENOMIC DNA]</scope>
    <source>
        <strain evidence="3 4">NCTC13652</strain>
    </source>
</reference>
<comment type="subcellular location">
    <subcellularLocation>
        <location evidence="1">Virion</location>
    </subcellularLocation>
</comment>
<dbReference type="AlphaFoldDB" id="A0A3S4V390"/>
<evidence type="ECO:0000259" key="2">
    <source>
        <dbReference type="Pfam" id="PF05065"/>
    </source>
</evidence>